<sequence>MQMDPRVHQPKWSCARHIAIAIAIVNVIVIVPIVLMGWRLPKIFHDFPPILQRFTTPPHPNMAHPLSA</sequence>
<comment type="caution">
    <text evidence="2">The sequence shown here is derived from an EMBL/GenBank/DDBJ whole genome shotgun (WGS) entry which is preliminary data.</text>
</comment>
<name>A0A9P9YBL5_9MUSC</name>
<keyword evidence="1" id="KW-0472">Membrane</keyword>
<proteinExistence type="predicted"/>
<protein>
    <submittedName>
        <fullName evidence="2">Uncharacterized protein</fullName>
    </submittedName>
</protein>
<dbReference type="EMBL" id="JAMKOV010000091">
    <property type="protein sequence ID" value="KAI8033925.1"/>
    <property type="molecule type" value="Genomic_DNA"/>
</dbReference>
<keyword evidence="1" id="KW-1133">Transmembrane helix</keyword>
<dbReference type="Proteomes" id="UP001059596">
    <property type="component" value="Unassembled WGS sequence"/>
</dbReference>
<evidence type="ECO:0000256" key="1">
    <source>
        <dbReference type="SAM" id="Phobius"/>
    </source>
</evidence>
<reference evidence="2" key="1">
    <citation type="journal article" date="2023" name="Genome Biol. Evol.">
        <title>Long-read-based Genome Assembly of Drosophila gunungcola Reveals Fewer Chemosensory Genes in Flower-breeding Species.</title>
        <authorList>
            <person name="Negi A."/>
            <person name="Liao B.Y."/>
            <person name="Yeh S.D."/>
        </authorList>
    </citation>
    <scope>NUCLEOTIDE SEQUENCE</scope>
    <source>
        <strain evidence="2">Sukarami</strain>
    </source>
</reference>
<evidence type="ECO:0000313" key="3">
    <source>
        <dbReference type="Proteomes" id="UP001059596"/>
    </source>
</evidence>
<keyword evidence="3" id="KW-1185">Reference proteome</keyword>
<gene>
    <name evidence="2" type="ORF">M5D96_013327</name>
</gene>
<accession>A0A9P9YBL5</accession>
<organism evidence="2 3">
    <name type="scientific">Drosophila gunungcola</name>
    <name type="common">fruit fly</name>
    <dbReference type="NCBI Taxonomy" id="103775"/>
    <lineage>
        <taxon>Eukaryota</taxon>
        <taxon>Metazoa</taxon>
        <taxon>Ecdysozoa</taxon>
        <taxon>Arthropoda</taxon>
        <taxon>Hexapoda</taxon>
        <taxon>Insecta</taxon>
        <taxon>Pterygota</taxon>
        <taxon>Neoptera</taxon>
        <taxon>Endopterygota</taxon>
        <taxon>Diptera</taxon>
        <taxon>Brachycera</taxon>
        <taxon>Muscomorpha</taxon>
        <taxon>Ephydroidea</taxon>
        <taxon>Drosophilidae</taxon>
        <taxon>Drosophila</taxon>
        <taxon>Sophophora</taxon>
    </lineage>
</organism>
<evidence type="ECO:0000313" key="2">
    <source>
        <dbReference type="EMBL" id="KAI8033925.1"/>
    </source>
</evidence>
<feature type="transmembrane region" description="Helical" evidence="1">
    <location>
        <begin position="18"/>
        <end position="38"/>
    </location>
</feature>
<keyword evidence="1" id="KW-0812">Transmembrane</keyword>
<dbReference type="AlphaFoldDB" id="A0A9P9YBL5"/>